<dbReference type="GO" id="GO:0006081">
    <property type="term" value="P:aldehyde metabolic process"/>
    <property type="evidence" value="ECO:0007669"/>
    <property type="project" value="InterPro"/>
</dbReference>
<evidence type="ECO:0000256" key="6">
    <source>
        <dbReference type="RuleBase" id="RU003345"/>
    </source>
</evidence>
<protein>
    <recommendedName>
        <fullName evidence="3">Aldehyde dehydrogenase</fullName>
    </recommendedName>
</protein>
<dbReference type="InterPro" id="IPR015590">
    <property type="entry name" value="Aldehyde_DH_dom"/>
</dbReference>
<dbReference type="SUPFAM" id="SSF53720">
    <property type="entry name" value="ALDH-like"/>
    <property type="match status" value="1"/>
</dbReference>
<proteinExistence type="inferred from homology"/>
<evidence type="ECO:0000313" key="9">
    <source>
        <dbReference type="EMBL" id="RDX09185.1"/>
    </source>
</evidence>
<dbReference type="InterPro" id="IPR016160">
    <property type="entry name" value="Ald_DH_CS_CYS"/>
</dbReference>
<gene>
    <name evidence="9" type="ORF">CE169_04345</name>
</gene>
<dbReference type="Gene3D" id="3.40.309.10">
    <property type="entry name" value="Aldehyde Dehydrogenase, Chain A, domain 2"/>
    <property type="match status" value="2"/>
</dbReference>
<dbReference type="GO" id="GO:0005737">
    <property type="term" value="C:cytoplasm"/>
    <property type="evidence" value="ECO:0007669"/>
    <property type="project" value="TreeGrafter"/>
</dbReference>
<comment type="caution">
    <text evidence="9">The sequence shown here is derived from an EMBL/GenBank/DDBJ whole genome shotgun (WGS) entry which is preliminary data.</text>
</comment>
<evidence type="ECO:0000259" key="8">
    <source>
        <dbReference type="Pfam" id="PF00171"/>
    </source>
</evidence>
<dbReference type="InterPro" id="IPR016161">
    <property type="entry name" value="Ald_DH/histidinol_DH"/>
</dbReference>
<dbReference type="InterPro" id="IPR016162">
    <property type="entry name" value="Ald_DH_N"/>
</dbReference>
<name>A0A3D8U073_BIFLN</name>
<reference evidence="9 10" key="1">
    <citation type="journal article" date="2017" name="Anaerobe">
        <title>Quantification, isolation and characterization of Bifidobacterium from the vaginal microbiomes of reproductive aged women.</title>
        <authorList>
            <person name="Freitas A.C."/>
            <person name="Hill J.E."/>
        </authorList>
    </citation>
    <scope>NUCLEOTIDE SEQUENCE [LARGE SCALE GENOMIC DNA]</scope>
    <source>
        <strain evidence="9 10">N6D05</strain>
    </source>
</reference>
<dbReference type="FunFam" id="3.40.605.10:FF:000004">
    <property type="entry name" value="Aldehyde dehydrogenase"/>
    <property type="match status" value="1"/>
</dbReference>
<feature type="compositionally biased region" description="Low complexity" evidence="7">
    <location>
        <begin position="348"/>
        <end position="363"/>
    </location>
</feature>
<evidence type="ECO:0000256" key="7">
    <source>
        <dbReference type="SAM" id="MobiDB-lite"/>
    </source>
</evidence>
<dbReference type="Pfam" id="PF00171">
    <property type="entry name" value="Aldedh"/>
    <property type="match status" value="2"/>
</dbReference>
<feature type="active site" evidence="4">
    <location>
        <position position="242"/>
    </location>
</feature>
<dbReference type="PROSITE" id="PS00070">
    <property type="entry name" value="ALDEHYDE_DEHYDR_CYS"/>
    <property type="match status" value="1"/>
</dbReference>
<dbReference type="Proteomes" id="UP000257074">
    <property type="component" value="Unassembled WGS sequence"/>
</dbReference>
<dbReference type="Gene3D" id="3.40.605.10">
    <property type="entry name" value="Aldehyde Dehydrogenase, Chain A, domain 1"/>
    <property type="match status" value="2"/>
</dbReference>
<feature type="domain" description="Aldehyde dehydrogenase" evidence="8">
    <location>
        <begin position="7"/>
        <end position="296"/>
    </location>
</feature>
<dbReference type="InterPro" id="IPR016163">
    <property type="entry name" value="Ald_DH_C"/>
</dbReference>
<sequence length="549" mass="58592">MTNQTFEQLKKTYESGRTRPLAWRRAQLNALRRLVTENRDAFVSSAMADLGKPAAETVLMELNLVAGEAQFVRNRLSLWTARHPKAMHWMLQPAAGWTIAEPKGVVLIISPWNYPVLLALEPMADALAAGNAVCLKPSELSPNTSKLLAELVPQYLDSEAVRVVEGGPKETGELLKCPFNHIFYTGGGHVGKIVMRAAAEHLTPVTLELGGKSPCFVDRTADINVAARRIAWGKFTNAGQTCVAPDYVLATPDVAEALAERIAVAITEFYGEDPKASPDFGRIINDRHFERLCKLLPVGTVPSEEPSSPLVQVASAVGAAMDMVGRRFNVVAAGRGSAGETAGGGTGSANNAAKPAAGSNTAAADDGATASAAVEPSEIHKVPGVFGLAGRIVCGGKVDRAARYIAPTVLYGTSPDAPVMKEEIFGPILPILVVEDAESAIRFINKRSRPLAAYVFSRDHEVRLTFERQTSSGALGYSLPLGHLLSSRLPFGGVGASGIGTYHGKAGFLTFSHVKTVVTKPQFPDTLRLVYPPFNEAKAKLFDIIAKFS</sequence>
<evidence type="ECO:0000256" key="1">
    <source>
        <dbReference type="ARBA" id="ARBA00009986"/>
    </source>
</evidence>
<organism evidence="9 10">
    <name type="scientific">Bifidobacterium longum</name>
    <dbReference type="NCBI Taxonomy" id="216816"/>
    <lineage>
        <taxon>Bacteria</taxon>
        <taxon>Bacillati</taxon>
        <taxon>Actinomycetota</taxon>
        <taxon>Actinomycetes</taxon>
        <taxon>Bifidobacteriales</taxon>
        <taxon>Bifidobacteriaceae</taxon>
        <taxon>Bifidobacterium</taxon>
    </lineage>
</organism>
<dbReference type="InterPro" id="IPR012394">
    <property type="entry name" value="Aldehyde_DH_NAD(P)"/>
</dbReference>
<evidence type="ECO:0000256" key="5">
    <source>
        <dbReference type="PROSITE-ProRule" id="PRU10007"/>
    </source>
</evidence>
<dbReference type="CDD" id="cd07087">
    <property type="entry name" value="ALDH_F3-13-14_CALDH-like"/>
    <property type="match status" value="1"/>
</dbReference>
<accession>A0A3D8U073</accession>
<dbReference type="GO" id="GO:0004029">
    <property type="term" value="F:aldehyde dehydrogenase (NAD+) activity"/>
    <property type="evidence" value="ECO:0007669"/>
    <property type="project" value="TreeGrafter"/>
</dbReference>
<dbReference type="PROSITE" id="PS00687">
    <property type="entry name" value="ALDEHYDE_DEHYDR_GLU"/>
    <property type="match status" value="1"/>
</dbReference>
<dbReference type="PANTHER" id="PTHR43570:SF16">
    <property type="entry name" value="ALDEHYDE DEHYDROGENASE TYPE III, ISOFORM Q"/>
    <property type="match status" value="1"/>
</dbReference>
<keyword evidence="2 3" id="KW-0560">Oxidoreductase</keyword>
<comment type="similarity">
    <text evidence="1 3 6">Belongs to the aldehyde dehydrogenase family.</text>
</comment>
<dbReference type="RefSeq" id="WP_115778600.1">
    <property type="nucleotide sequence ID" value="NZ_NJNR01000018.1"/>
</dbReference>
<dbReference type="PIRSF" id="PIRSF036492">
    <property type="entry name" value="ALDH"/>
    <property type="match status" value="1"/>
</dbReference>
<dbReference type="InterPro" id="IPR029510">
    <property type="entry name" value="Ald_DH_CS_GLU"/>
</dbReference>
<evidence type="ECO:0000256" key="2">
    <source>
        <dbReference type="ARBA" id="ARBA00023002"/>
    </source>
</evidence>
<dbReference type="EMBL" id="NJNR01000018">
    <property type="protein sequence ID" value="RDX09185.1"/>
    <property type="molecule type" value="Genomic_DNA"/>
</dbReference>
<evidence type="ECO:0000256" key="4">
    <source>
        <dbReference type="PIRSR" id="PIRSR036492-1"/>
    </source>
</evidence>
<feature type="region of interest" description="Disordered" evidence="7">
    <location>
        <begin position="336"/>
        <end position="363"/>
    </location>
</feature>
<feature type="domain" description="Aldehyde dehydrogenase" evidence="8">
    <location>
        <begin position="391"/>
        <end position="517"/>
    </location>
</feature>
<evidence type="ECO:0000256" key="3">
    <source>
        <dbReference type="PIRNR" id="PIRNR036492"/>
    </source>
</evidence>
<feature type="active site" evidence="4 5">
    <location>
        <position position="208"/>
    </location>
</feature>
<dbReference type="AlphaFoldDB" id="A0A3D8U073"/>
<dbReference type="PANTHER" id="PTHR43570">
    <property type="entry name" value="ALDEHYDE DEHYDROGENASE"/>
    <property type="match status" value="1"/>
</dbReference>
<evidence type="ECO:0000313" key="10">
    <source>
        <dbReference type="Proteomes" id="UP000257074"/>
    </source>
</evidence>